<comment type="domain">
    <text evidence="1">Has 2 endonuclease domains. The discontinuous RuvC-like domain cleaves the target DNA noncomplementary to crRNA while the HNH nuclease domain cleaves the target DNA complementary to crRNA.</text>
</comment>
<keyword evidence="1" id="KW-0694">RNA-binding</keyword>
<dbReference type="Pfam" id="PF13395">
    <property type="entry name" value="HNH_4"/>
    <property type="match status" value="1"/>
</dbReference>
<gene>
    <name evidence="5" type="primary">cas9_2</name>
    <name evidence="1" type="synonym">cas9</name>
    <name evidence="5" type="ORF">PEPS_47860</name>
</gene>
<sequence>MFSQRNTPYCELLRYIISKIRSKNSCFLTYKFTTQPLSMMSKRILGLDLGPASLGWAYVVSDDDGTFEIIGTGVRIIPLNAEEAEGFTKGQTFTKNQQRTIKRQARRNLDRYQQRRSHLKAILQALSMYPSEDLILNIEKNKLWELRHKAVTTQISLEEIGRIFLQLNQRRGYASKKRVQDEESKKSDYLEGLENRYAEIHRQKITVGQYFHQKLKENPHYRVKNKVFPRAAYEEEFDQIWNTQKAYYPHVFTKANYKKIKKETIYYQRDLKSQKRLVSVCEFEGKLKNGRLIGPKVAAKSNPLFQIEKIWESIHNIRIKNSNGKRKKMSLVQKTQLFNALNQADHLSQKELFNLLNIDPDDGWYTNKNIETKGLQGNLTYAKLKDILKGNAKVEELLAMKLTVRTRVIKKTGEPFVNKQTGRQTEIISDDFEHSALYRLWHIVYSLPEDQAKSKLLKEFPLTEQEAEALARIDFSTQGFGNKSIRFIRKILPYLQSGADYTEACIQAGYRHSESLSKEEIEKKELVDHLELIPKGALRQPIVEKVLNQLIHQLNAFLEDPRYGRPDEICIELGRALKQSKEERNKTFKTQTSREAKRKTIAKELQKANIKASNKNIMRYQLWKEFDYESPYEPGKKIGFSEVFGPTATYEVEHIIPKSVFFDDSFANKTLCPYHLNSGQGAKNKLTAYDYMATKGAHALEAYLAFIGKHRKKISRTKMARLLCKADQIPQDFINRQLRESQYIAKEAKRILNQVCHHVHSTSGTVTAFLRRHWGYEEVLKQINLEKYRTADQTEMVPYQHNGQQHEREEIIGWSKRDDHRHHALDAIVIACTSHSLIQRLNTYAQQSTREEMMEWVSQQQRRATSPKRKKILIEKYVQSLRPFRPKQIAEALNSILISRKAGKRVATTSKRKVKGKTVQKDIIVPRGALSQDTCYGKKRYRIKNEIKVNTSLTKDIAQTITNSFLKKKVLDRLASFEDNPKKAFKQYILNPIYIDAQNNQPLLTVEVYEWKEDYVIRRALAELTAAQIPKIVDDTIRTAIERRIEAEGSFEKAKNTFTERPIYQSEASKIPVKSIRCFTGLKEVEAIITDDRPHGNKITQYVSPKNNHQIAIYEDQQGALHEHVVTFWNAVNRKTEGLPVVIEDIEQLWDQIGLREDISQSVLQKLPQELNWRYRLSMQQGEYFIFNMELDELKAAIHADQKQVIAPHLFYVRKLTKGNFWFNQQYETQPKSLPKDKKAMRCIQASKGTIVNAIKVRISRLGEIEII</sequence>
<dbReference type="InterPro" id="IPR041383">
    <property type="entry name" value="RuvC_III"/>
</dbReference>
<evidence type="ECO:0000259" key="4">
    <source>
        <dbReference type="Pfam" id="PF18541"/>
    </source>
</evidence>
<keyword evidence="6" id="KW-1185">Reference proteome</keyword>
<protein>
    <recommendedName>
        <fullName evidence="1">CRISPR-associated endonuclease Cas9</fullName>
        <ecNumber evidence="1">3.1.-.-</ecNumber>
    </recommendedName>
</protein>
<proteinExistence type="inferred from homology"/>
<dbReference type="InterPro" id="IPR003615">
    <property type="entry name" value="HNH_nuc"/>
</dbReference>
<feature type="active site" description="Proton acceptor for HNH nuclease domain" evidence="1">
    <location>
        <position position="654"/>
    </location>
</feature>
<keyword evidence="1" id="KW-0051">Antiviral defense</keyword>
<keyword evidence="5" id="KW-0614">Plasmid</keyword>
<keyword evidence="1" id="KW-0540">Nuclease</keyword>
<dbReference type="GO" id="GO:0004519">
    <property type="term" value="F:endonuclease activity"/>
    <property type="evidence" value="ECO:0007669"/>
    <property type="project" value="UniProtKB-KW"/>
</dbReference>
<organism evidence="5 6">
    <name type="scientific">Persicobacter psychrovividus</name>
    <dbReference type="NCBI Taxonomy" id="387638"/>
    <lineage>
        <taxon>Bacteria</taxon>
        <taxon>Pseudomonadati</taxon>
        <taxon>Bacteroidota</taxon>
        <taxon>Cytophagia</taxon>
        <taxon>Cytophagales</taxon>
        <taxon>Persicobacteraceae</taxon>
        <taxon>Persicobacter</taxon>
    </lineage>
</organism>
<feature type="domain" description="HNH nuclease" evidence="3">
    <location>
        <begin position="635"/>
        <end position="679"/>
    </location>
</feature>
<dbReference type="Proteomes" id="UP001354989">
    <property type="component" value="Plasmid pPP11"/>
</dbReference>
<keyword evidence="1" id="KW-0378">Hydrolase</keyword>
<dbReference type="HAMAP" id="MF_01480">
    <property type="entry name" value="Cas9"/>
    <property type="match status" value="1"/>
</dbReference>
<comment type="subunit">
    <text evidence="1">Monomer. Binds crRNA and tracrRNA.</text>
</comment>
<dbReference type="EMBL" id="AP025303">
    <property type="protein sequence ID" value="BDD02506.1"/>
    <property type="molecule type" value="Genomic_DNA"/>
</dbReference>
<dbReference type="NCBIfam" id="TIGR01865">
    <property type="entry name" value="cas_Csn1"/>
    <property type="match status" value="1"/>
</dbReference>
<evidence type="ECO:0000256" key="1">
    <source>
        <dbReference type="HAMAP-Rule" id="MF_01480"/>
    </source>
</evidence>
<name>A0ABN6LH83_9BACT</name>
<feature type="coiled-coil region" evidence="2">
    <location>
        <begin position="95"/>
        <end position="122"/>
    </location>
</feature>
<reference evidence="5 6" key="1">
    <citation type="submission" date="2021-12" db="EMBL/GenBank/DDBJ databases">
        <title>Genome sequencing of bacteria with rrn-lacking chromosome and rrn-plasmid.</title>
        <authorList>
            <person name="Anda M."/>
            <person name="Iwasaki W."/>
        </authorList>
    </citation>
    <scope>NUCLEOTIDE SEQUENCE [LARGE SCALE GENOMIC DNA]</scope>
    <source>
        <strain evidence="5 6">NBRC 101262</strain>
        <plasmid evidence="5 6">pPP11</plasmid>
    </source>
</reference>
<comment type="function">
    <text evidence="1">CRISPR (clustered regularly interspaced short palindromic repeat) is an adaptive immune system that provides protection against mobile genetic elements (viruses, transposable elements and conjugative plasmids). CRISPR clusters contain spacers, sequences complementary to antecedent mobile elements, and target invading nucleic acids. CRISPR clusters are transcribed and processed into CRISPR RNA (crRNA). In type II CRISPR systems correct processing of pre-crRNA requires a trans-encoded small RNA (tracrRNA), endogenous ribonuclease 3 (rnc) and this protein. The tracrRNA serves as a guide for ribonuclease 3-aided processing of pre-crRNA. Subsequently Cas9/crRNA/tracrRNA endonucleolytically cleaves linear or circular dsDNA target complementary to the spacer; Cas9 is inactive in the absence of the 2 guide RNAs (gRNA). Cas9 recognizes the protospacer adjacent motif (PAM) in the CRISPR repeat sequences to help distinguish self versus nonself, as targets within the bacterial CRISPR locus do not have PAMs. PAM recognition is also required for catalytic activity.</text>
</comment>
<geneLocation type="plasmid" evidence="5 6">
    <name>pPP11</name>
</geneLocation>
<dbReference type="Pfam" id="PF18541">
    <property type="entry name" value="RuvC_III"/>
    <property type="match status" value="1"/>
</dbReference>
<accession>A0ABN6LH83</accession>
<dbReference type="InterPro" id="IPR036397">
    <property type="entry name" value="RNaseH_sf"/>
</dbReference>
<dbReference type="Gene3D" id="3.30.420.10">
    <property type="entry name" value="Ribonuclease H-like superfamily/Ribonuclease H"/>
    <property type="match status" value="3"/>
</dbReference>
<comment type="caution">
    <text evidence="1">Lacks conserved residue(s) required for the propagation of feature annotation.</text>
</comment>
<evidence type="ECO:0000259" key="3">
    <source>
        <dbReference type="Pfam" id="PF13395"/>
    </source>
</evidence>
<evidence type="ECO:0000313" key="6">
    <source>
        <dbReference type="Proteomes" id="UP001354989"/>
    </source>
</evidence>
<evidence type="ECO:0000313" key="5">
    <source>
        <dbReference type="EMBL" id="BDD02506.1"/>
    </source>
</evidence>
<evidence type="ECO:0000256" key="2">
    <source>
        <dbReference type="SAM" id="Coils"/>
    </source>
</evidence>
<dbReference type="InterPro" id="IPR028629">
    <property type="entry name" value="Cas9"/>
</dbReference>
<keyword evidence="1 5" id="KW-0255">Endonuclease</keyword>
<keyword evidence="1" id="KW-0238">DNA-binding</keyword>
<feature type="active site" description="For RuvC-like nuclease domain" evidence="1">
    <location>
        <position position="48"/>
    </location>
</feature>
<dbReference type="EC" id="3.1.-.-" evidence="1"/>
<keyword evidence="2" id="KW-0175">Coiled coil</keyword>
<feature type="domain" description="RuvC endonuclease subdomain 3" evidence="4">
    <location>
        <begin position="729"/>
        <end position="906"/>
    </location>
</feature>
<comment type="similarity">
    <text evidence="1">Belongs to the CRISPR-associated Cas9 family.</text>
</comment>